<proteinExistence type="inferred from homology"/>
<dbReference type="GO" id="GO:0005524">
    <property type="term" value="F:ATP binding"/>
    <property type="evidence" value="ECO:0007669"/>
    <property type="project" value="UniProtKB-UniRule"/>
</dbReference>
<dbReference type="EMBL" id="JH818444">
    <property type="protein sequence ID" value="EKC41953.1"/>
    <property type="molecule type" value="Genomic_DNA"/>
</dbReference>
<evidence type="ECO:0000256" key="6">
    <source>
        <dbReference type="RuleBase" id="RU000394"/>
    </source>
</evidence>
<feature type="compositionally biased region" description="Polar residues" evidence="8">
    <location>
        <begin position="108"/>
        <end position="124"/>
    </location>
</feature>
<keyword evidence="7" id="KW-0175">Coiled coil</keyword>
<sequence length="955" mass="105958">MSRKLSVQEMGNGASADESPNAIRVQATPTPRDNRTQNGGPPDRARRKGGGFQEVEMQHASQNNTPRQSNTPRQNANRPGQSSEGRSQRQSQPGGSTQRQGQAPGGSTPRQHGQGNQRGLSVSLKQAMGSGSSKPPPKTSNPTNTGRKAQITGSNQQRISEGQSSSQGLTGSGQASANQQVEAAGNSKIPQGTKQEGAPDKTSSGKEGSSPGQRNQGQDSTGQQRSGPGGQQATERMEAAGGQRNNAAEQSAGVGREDIIFETFYHKSGKEFQCMYLDGMRFYLDDWGSKEWQPFPKRWYNEGLLITNSVVKDQENENRRRQQQQQQQQSSSGAGASGGRPQAQSSSGQDDREGVLNHPKRGRIPTYIFQRKHNIHCFYDHTQGQWMRLPTGWELHHEMVGKLVDQVEEALPTWGDRQDILALLRQCNYDPDECMSTYLYLEGDPWLKAPKTHKEAKAVEEKDDTIEKLRMQLKEVEETLKQERTARVEAEKLVNEQEEKIMELEVENKQHEAQLMSLQQSRPKTAMQRPKTPQVVTQVVKEETVDPEDILLLNNTAKELRKSQVHLKMDVQRYFDVLRGQMSKAIAGMKNVKSSSSGSQEEMEEIRALYRKEAMQRKLLYNQLQELRGNIRVFCRARRDDRAGCCLKFPTDSDIVATDNNQQKKMFSFDKVYDPNSTQEQIFGDTKGIITSCVDGYNVCLMAYGQTGSGKTFTMMGPDNNPGINIRAMKELFDVCKERAETVTYTLKVSLIEIYNETIQDLLTTDAKPLELRTAGNKVSIPNLKEVVIRNLDDIKKTMAQGDKNRTVASTKMNSTSSRSHLLLMLSVEGQDKVTNAITKGTLILCDLAGSERISKTEAEGQRLVEAAAINKSLSALGQVFTALRTSQLHVPYRNSKLTQILQPSLGGDAKACLFVNVSPDVNNFSETVSTLNFGSNAKQIALGQAKQNIRKGPQ</sequence>
<organism evidence="9">
    <name type="scientific">Magallana gigas</name>
    <name type="common">Pacific oyster</name>
    <name type="synonym">Crassostrea gigas</name>
    <dbReference type="NCBI Taxonomy" id="29159"/>
    <lineage>
        <taxon>Eukaryota</taxon>
        <taxon>Metazoa</taxon>
        <taxon>Spiralia</taxon>
        <taxon>Lophotrochozoa</taxon>
        <taxon>Mollusca</taxon>
        <taxon>Bivalvia</taxon>
        <taxon>Autobranchia</taxon>
        <taxon>Pteriomorphia</taxon>
        <taxon>Ostreida</taxon>
        <taxon>Ostreoidea</taxon>
        <taxon>Ostreidae</taxon>
        <taxon>Magallana</taxon>
    </lineage>
</organism>
<dbReference type="PROSITE" id="PS00411">
    <property type="entry name" value="KINESIN_MOTOR_1"/>
    <property type="match status" value="1"/>
</dbReference>
<dbReference type="PANTHER" id="PTHR47972">
    <property type="entry name" value="KINESIN-LIKE PROTEIN KLP-3"/>
    <property type="match status" value="1"/>
</dbReference>
<keyword evidence="4" id="KW-0206">Cytoskeleton</keyword>
<feature type="compositionally biased region" description="Polar residues" evidence="8">
    <location>
        <begin position="27"/>
        <end position="39"/>
    </location>
</feature>
<feature type="region of interest" description="Disordered" evidence="8">
    <location>
        <begin position="314"/>
        <end position="359"/>
    </location>
</feature>
<dbReference type="InterPro" id="IPR027640">
    <property type="entry name" value="Kinesin-like_fam"/>
</dbReference>
<dbReference type="SMART" id="SM00129">
    <property type="entry name" value="KISc"/>
    <property type="match status" value="1"/>
</dbReference>
<evidence type="ECO:0000256" key="4">
    <source>
        <dbReference type="ARBA" id="ARBA00023212"/>
    </source>
</evidence>
<feature type="compositionally biased region" description="Polar residues" evidence="8">
    <location>
        <begin position="201"/>
        <end position="234"/>
    </location>
</feature>
<gene>
    <name evidence="9" type="ORF">CGI_10028133</name>
</gene>
<feature type="region of interest" description="Disordered" evidence="8">
    <location>
        <begin position="1"/>
        <end position="252"/>
    </location>
</feature>
<protein>
    <recommendedName>
        <fullName evidence="6">Kinesin-like protein</fullName>
    </recommendedName>
</protein>
<comment type="subcellular location">
    <subcellularLocation>
        <location evidence="1">Cytoplasm</location>
        <location evidence="1">Cytoskeleton</location>
    </subcellularLocation>
</comment>
<dbReference type="GO" id="GO:0008017">
    <property type="term" value="F:microtubule binding"/>
    <property type="evidence" value="ECO:0007669"/>
    <property type="project" value="InterPro"/>
</dbReference>
<dbReference type="GO" id="GO:0005874">
    <property type="term" value="C:microtubule"/>
    <property type="evidence" value="ECO:0007669"/>
    <property type="project" value="UniProtKB-KW"/>
</dbReference>
<feature type="compositionally biased region" description="Low complexity" evidence="8">
    <location>
        <begin position="78"/>
        <end position="102"/>
    </location>
</feature>
<accession>K1R849</accession>
<feature type="coiled-coil region" evidence="7">
    <location>
        <begin position="459"/>
        <end position="521"/>
    </location>
</feature>
<dbReference type="PROSITE" id="PS50067">
    <property type="entry name" value="KINESIN_MOTOR_2"/>
    <property type="match status" value="1"/>
</dbReference>
<dbReference type="Pfam" id="PF00225">
    <property type="entry name" value="Kinesin"/>
    <property type="match status" value="1"/>
</dbReference>
<dbReference type="GO" id="GO:0003777">
    <property type="term" value="F:microtubule motor activity"/>
    <property type="evidence" value="ECO:0007669"/>
    <property type="project" value="InterPro"/>
</dbReference>
<keyword evidence="6" id="KW-0493">Microtubule</keyword>
<dbReference type="PANTHER" id="PTHR47972:SF65">
    <property type="entry name" value="KINESIN-LIKE PROTEIN"/>
    <property type="match status" value="1"/>
</dbReference>
<dbReference type="GO" id="GO:0007018">
    <property type="term" value="P:microtubule-based movement"/>
    <property type="evidence" value="ECO:0007669"/>
    <property type="project" value="InterPro"/>
</dbReference>
<evidence type="ECO:0000256" key="7">
    <source>
        <dbReference type="SAM" id="Coils"/>
    </source>
</evidence>
<keyword evidence="5 6" id="KW-0505">Motor protein</keyword>
<dbReference type="InterPro" id="IPR019821">
    <property type="entry name" value="Kinesin_motor_CS"/>
</dbReference>
<dbReference type="FunFam" id="3.40.850.10:FF:000168">
    <property type="entry name" value="Kinesin-like protein"/>
    <property type="match status" value="1"/>
</dbReference>
<feature type="compositionally biased region" description="Low complexity" evidence="8">
    <location>
        <begin position="160"/>
        <end position="176"/>
    </location>
</feature>
<evidence type="ECO:0000256" key="3">
    <source>
        <dbReference type="ARBA" id="ARBA00022840"/>
    </source>
</evidence>
<dbReference type="InterPro" id="IPR036961">
    <property type="entry name" value="Kinesin_motor_dom_sf"/>
</dbReference>
<dbReference type="InterPro" id="IPR001752">
    <property type="entry name" value="Kinesin_motor_dom"/>
</dbReference>
<keyword evidence="4" id="KW-0963">Cytoplasm</keyword>
<keyword evidence="2 5" id="KW-0547">Nucleotide-binding</keyword>
<evidence type="ECO:0000256" key="1">
    <source>
        <dbReference type="ARBA" id="ARBA00004245"/>
    </source>
</evidence>
<evidence type="ECO:0000313" key="9">
    <source>
        <dbReference type="EMBL" id="EKC41953.1"/>
    </source>
</evidence>
<dbReference type="AlphaFoldDB" id="K1R849"/>
<name>K1R849_MAGGI</name>
<dbReference type="Gene3D" id="3.40.850.10">
    <property type="entry name" value="Kinesin motor domain"/>
    <property type="match status" value="1"/>
</dbReference>
<evidence type="ECO:0000256" key="2">
    <source>
        <dbReference type="ARBA" id="ARBA00022741"/>
    </source>
</evidence>
<comment type="similarity">
    <text evidence="5 6">Belongs to the TRAFAC class myosin-kinesin ATPase superfamily. Kinesin family.</text>
</comment>
<evidence type="ECO:0000256" key="5">
    <source>
        <dbReference type="PROSITE-ProRule" id="PRU00283"/>
    </source>
</evidence>
<reference evidence="9" key="1">
    <citation type="journal article" date="2012" name="Nature">
        <title>The oyster genome reveals stress adaptation and complexity of shell formation.</title>
        <authorList>
            <person name="Zhang G."/>
            <person name="Fang X."/>
            <person name="Guo X."/>
            <person name="Li L."/>
            <person name="Luo R."/>
            <person name="Xu F."/>
            <person name="Yang P."/>
            <person name="Zhang L."/>
            <person name="Wang X."/>
            <person name="Qi H."/>
            <person name="Xiong Z."/>
            <person name="Que H."/>
            <person name="Xie Y."/>
            <person name="Holland P.W."/>
            <person name="Paps J."/>
            <person name="Zhu Y."/>
            <person name="Wu F."/>
            <person name="Chen Y."/>
            <person name="Wang J."/>
            <person name="Peng C."/>
            <person name="Meng J."/>
            <person name="Yang L."/>
            <person name="Liu J."/>
            <person name="Wen B."/>
            <person name="Zhang N."/>
            <person name="Huang Z."/>
            <person name="Zhu Q."/>
            <person name="Feng Y."/>
            <person name="Mount A."/>
            <person name="Hedgecock D."/>
            <person name="Xu Z."/>
            <person name="Liu Y."/>
            <person name="Domazet-Loso T."/>
            <person name="Du Y."/>
            <person name="Sun X."/>
            <person name="Zhang S."/>
            <person name="Liu B."/>
            <person name="Cheng P."/>
            <person name="Jiang X."/>
            <person name="Li J."/>
            <person name="Fan D."/>
            <person name="Wang W."/>
            <person name="Fu W."/>
            <person name="Wang T."/>
            <person name="Wang B."/>
            <person name="Zhang J."/>
            <person name="Peng Z."/>
            <person name="Li Y."/>
            <person name="Li N."/>
            <person name="Wang J."/>
            <person name="Chen M."/>
            <person name="He Y."/>
            <person name="Tan F."/>
            <person name="Song X."/>
            <person name="Zheng Q."/>
            <person name="Huang R."/>
            <person name="Yang H."/>
            <person name="Du X."/>
            <person name="Chen L."/>
            <person name="Yang M."/>
            <person name="Gaffney P.M."/>
            <person name="Wang S."/>
            <person name="Luo L."/>
            <person name="She Z."/>
            <person name="Ming Y."/>
            <person name="Huang W."/>
            <person name="Zhang S."/>
            <person name="Huang B."/>
            <person name="Zhang Y."/>
            <person name="Qu T."/>
            <person name="Ni P."/>
            <person name="Miao G."/>
            <person name="Wang J."/>
            <person name="Wang Q."/>
            <person name="Steinberg C.E."/>
            <person name="Wang H."/>
            <person name="Li N."/>
            <person name="Qian L."/>
            <person name="Zhang G."/>
            <person name="Li Y."/>
            <person name="Yang H."/>
            <person name="Liu X."/>
            <person name="Wang J."/>
            <person name="Yin Y."/>
            <person name="Wang J."/>
        </authorList>
    </citation>
    <scope>NUCLEOTIDE SEQUENCE [LARGE SCALE GENOMIC DNA]</scope>
    <source>
        <strain evidence="9">05x7-T-G4-1.051#20</strain>
    </source>
</reference>
<dbReference type="SUPFAM" id="SSF52540">
    <property type="entry name" value="P-loop containing nucleoside triphosphate hydrolases"/>
    <property type="match status" value="1"/>
</dbReference>
<feature type="compositionally biased region" description="Polar residues" evidence="8">
    <location>
        <begin position="59"/>
        <end position="77"/>
    </location>
</feature>
<feature type="compositionally biased region" description="Low complexity" evidence="8">
    <location>
        <begin position="323"/>
        <end position="348"/>
    </location>
</feature>
<dbReference type="InParanoid" id="K1R849"/>
<evidence type="ECO:0000256" key="8">
    <source>
        <dbReference type="SAM" id="MobiDB-lite"/>
    </source>
</evidence>
<feature type="binding site" evidence="5">
    <location>
        <begin position="705"/>
        <end position="712"/>
    </location>
    <ligand>
        <name>ATP</name>
        <dbReference type="ChEBI" id="CHEBI:30616"/>
    </ligand>
</feature>
<dbReference type="HOGENOM" id="CLU_013372_0_0_1"/>
<dbReference type="InterPro" id="IPR027417">
    <property type="entry name" value="P-loop_NTPase"/>
</dbReference>
<keyword evidence="3 5" id="KW-0067">ATP-binding</keyword>
<dbReference type="PRINTS" id="PR00380">
    <property type="entry name" value="KINESINHEAVY"/>
</dbReference>